<dbReference type="SUPFAM" id="SSF88688">
    <property type="entry name" value="Families 57/38 glycoside transferase middle domain"/>
    <property type="match status" value="1"/>
</dbReference>
<dbReference type="InterPro" id="IPR027291">
    <property type="entry name" value="Glyco_hydro_38_N_sf"/>
</dbReference>
<dbReference type="InterPro" id="IPR028995">
    <property type="entry name" value="Glyco_hydro_57/38_cen_sf"/>
</dbReference>
<evidence type="ECO:0000256" key="3">
    <source>
        <dbReference type="PIRSR" id="PIRSR640042-1"/>
    </source>
</evidence>
<dbReference type="PANTHER" id="PTHR41695">
    <property type="entry name" value="1,4-ALPHA-GLUCAN BRANCHING ENZYME RV3031-RELATED"/>
    <property type="match status" value="1"/>
</dbReference>
<dbReference type="Proteomes" id="UP000184196">
    <property type="component" value="Unassembled WGS sequence"/>
</dbReference>
<dbReference type="InterPro" id="IPR040042">
    <property type="entry name" value="Branching_enz_MT3115-like"/>
</dbReference>
<dbReference type="SUPFAM" id="SSF53756">
    <property type="entry name" value="UDP-Glycosyltransferase/glycogen phosphorylase"/>
    <property type="match status" value="1"/>
</dbReference>
<dbReference type="GO" id="GO:0003844">
    <property type="term" value="F:1,4-alpha-glucan branching enzyme activity"/>
    <property type="evidence" value="ECO:0007669"/>
    <property type="project" value="InterPro"/>
</dbReference>
<feature type="binding site" evidence="4">
    <location>
        <position position="241"/>
    </location>
    <ligand>
        <name>substrate</name>
    </ligand>
</feature>
<comment type="similarity">
    <text evidence="1 5">Belongs to the glycosyl hydrolase 57 family.</text>
</comment>
<name>A0A1M5A463_9FIRM</name>
<feature type="domain" description="1,4-alpha-glucan branching enzyme C-terminal" evidence="8">
    <location>
        <begin position="424"/>
        <end position="524"/>
    </location>
</feature>
<evidence type="ECO:0000256" key="4">
    <source>
        <dbReference type="PIRSR" id="PIRSR640042-2"/>
    </source>
</evidence>
<accession>A0A1M5A463</accession>
<dbReference type="AlphaFoldDB" id="A0A1M5A463"/>
<dbReference type="Pfam" id="PF00534">
    <property type="entry name" value="Glycos_transf_1"/>
    <property type="match status" value="1"/>
</dbReference>
<sequence length="944" mass="107371">MPAGYLALVLHAHLPFVRHPEVPERLEERWFFEAVTECYIPLLEVLHGLDRDGVPFNLTISLSPPLLAMLADPLLQKRYLDHLEAMIRLGEAECRRTAGDRNFYPLAAMYLEKLNGVRRAYVDKYRGDLVAAFRKLWMTGKVELITTCATHGYLPLMQTREARKAQIGVGVDFFTRLFGRPPRGFWLPECGYAPGVEELLKEFGIRYFFVETHGLLNGNPLPLYGVFAPASCNNGVAVFGRDPESSRQVWDRHAGYPGDYYYREFYRDIGFDLDLEYLRPYLPGGVIRVDTGFKYYRITGPGSCKEPYLPDRARERAAEHAAHFLSRRQQQILRQGAGMGRPPLVVAPYDAELFGHWWYEGPQWIDFLCRKICFDQDIIEMITPSRYLSLYPDMQVVEPSLSSWGEGGYSRVWLNQDNDWIYRHLHRAEAVMVDLAALYPEAGGVLKRALNQAARELLLAQSSDWPFILKMGTAVEYARERLVEHIGRFNFLVQQLEKGPIDEETLREIEYRDNIFPHLDYRIFNRHRFPGRVTGGSDASLRILMLSWEYPPATVGGLARHVCDLSRALARLGDEVHVITGPVAGEGTYSLQQGVHVHRLLPGQLNAGDFLRWVEQFNEGAVELTGSVIERWGKPHLVHAHDWMVGAAGERLQVEYHLPLVATIHATEYGRNRGIHTALQRRIHEQEYRLVQEAGLVICCSEYMAEEISRLFAVGREKIRVLPNGVDPASLLAGREKEPDCRDLYHREPNIVFLGRLVPEKGVQVLLEAMPAILRQVSNARLLVAGRGPYGDYLQARVRELGLQDHVRFVGFVDDLGRNRLLEMARVAVFPSLYEPFGIVALEAMAAMVPVVIADTGGLAEIVEHGVDGYRVPAGRPDMLAHYITRVLLYPGLAVEMCRRARRKVLTLYDWQYIAGETRRVYRQALDSPEPSTEPLPSLPARTI</sequence>
<dbReference type="Pfam" id="PF13439">
    <property type="entry name" value="Glyco_transf_4"/>
    <property type="match status" value="1"/>
</dbReference>
<feature type="binding site" evidence="4">
    <location>
        <position position="404"/>
    </location>
    <ligand>
        <name>substrate</name>
    </ligand>
</feature>
<dbReference type="GO" id="GO:0005576">
    <property type="term" value="C:extracellular region"/>
    <property type="evidence" value="ECO:0007669"/>
    <property type="project" value="TreeGrafter"/>
</dbReference>
<proteinExistence type="inferred from homology"/>
<feature type="binding site" evidence="4">
    <location>
        <position position="258"/>
    </location>
    <ligand>
        <name>substrate</name>
    </ligand>
</feature>
<dbReference type="PANTHER" id="PTHR41695:SF1">
    <property type="entry name" value="1,4-ALPHA-GLUCAN BRANCHING ENZYME TK1436"/>
    <property type="match status" value="1"/>
</dbReference>
<dbReference type="CDD" id="cd03801">
    <property type="entry name" value="GT4_PimA-like"/>
    <property type="match status" value="1"/>
</dbReference>
<dbReference type="RefSeq" id="WP_073165308.1">
    <property type="nucleotide sequence ID" value="NZ_FQUW01000019.1"/>
</dbReference>
<dbReference type="InterPro" id="IPR001296">
    <property type="entry name" value="Glyco_trans_1"/>
</dbReference>
<evidence type="ECO:0000259" key="8">
    <source>
        <dbReference type="Pfam" id="PF09210"/>
    </source>
</evidence>
<dbReference type="EMBL" id="FQUW01000019">
    <property type="protein sequence ID" value="SHF25083.1"/>
    <property type="molecule type" value="Genomic_DNA"/>
</dbReference>
<feature type="domain" description="Glycoside hydrolase family 57 N-terminal" evidence="7">
    <location>
        <begin position="7"/>
        <end position="395"/>
    </location>
</feature>
<dbReference type="InterPro" id="IPR011330">
    <property type="entry name" value="Glyco_hydro/deAcase_b/a-brl"/>
</dbReference>
<dbReference type="Gene3D" id="3.20.110.10">
    <property type="entry name" value="Glycoside hydrolase 38, N terminal domain"/>
    <property type="match status" value="1"/>
</dbReference>
<dbReference type="CDD" id="cd10792">
    <property type="entry name" value="GH57N_AmyC_like"/>
    <property type="match status" value="1"/>
</dbReference>
<evidence type="ECO:0000256" key="2">
    <source>
        <dbReference type="ARBA" id="ARBA00023277"/>
    </source>
</evidence>
<dbReference type="InterPro" id="IPR037090">
    <property type="entry name" value="57_glycoside_trans_central"/>
</dbReference>
<feature type="active site" description="Proton donor" evidence="3">
    <location>
        <position position="350"/>
    </location>
</feature>
<feature type="domain" description="Glycosyl transferase family 1" evidence="6">
    <location>
        <begin position="742"/>
        <end position="903"/>
    </location>
</feature>
<dbReference type="Gene3D" id="3.40.50.2000">
    <property type="entry name" value="Glycogen Phosphorylase B"/>
    <property type="match status" value="2"/>
</dbReference>
<evidence type="ECO:0000256" key="5">
    <source>
        <dbReference type="RuleBase" id="RU361196"/>
    </source>
</evidence>
<dbReference type="OrthoDB" id="9803279at2"/>
<feature type="active site" description="Nucleophile" evidence="3">
    <location>
        <position position="189"/>
    </location>
</feature>
<gene>
    <name evidence="10" type="ORF">SAMN02745218_01794</name>
</gene>
<dbReference type="Pfam" id="PF03065">
    <property type="entry name" value="Glyco_hydro_57"/>
    <property type="match status" value="1"/>
</dbReference>
<keyword evidence="2 5" id="KW-0119">Carbohydrate metabolism</keyword>
<feature type="domain" description="Glycosyltransferase subfamily 4-like N-terminal" evidence="9">
    <location>
        <begin position="555"/>
        <end position="729"/>
    </location>
</feature>
<reference evidence="11" key="1">
    <citation type="submission" date="2016-11" db="EMBL/GenBank/DDBJ databases">
        <authorList>
            <person name="Varghese N."/>
            <person name="Submissions S."/>
        </authorList>
    </citation>
    <scope>NUCLEOTIDE SEQUENCE [LARGE SCALE GENOMIC DNA]</scope>
    <source>
        <strain evidence="11">DSM 11792</strain>
    </source>
</reference>
<evidence type="ECO:0000259" key="9">
    <source>
        <dbReference type="Pfam" id="PF13439"/>
    </source>
</evidence>
<evidence type="ECO:0000259" key="7">
    <source>
        <dbReference type="Pfam" id="PF03065"/>
    </source>
</evidence>
<feature type="binding site" evidence="4">
    <location>
        <position position="464"/>
    </location>
    <ligand>
        <name>substrate</name>
    </ligand>
</feature>
<evidence type="ECO:0000256" key="1">
    <source>
        <dbReference type="ARBA" id="ARBA00006821"/>
    </source>
</evidence>
<evidence type="ECO:0000259" key="6">
    <source>
        <dbReference type="Pfam" id="PF00534"/>
    </source>
</evidence>
<evidence type="ECO:0000313" key="11">
    <source>
        <dbReference type="Proteomes" id="UP000184196"/>
    </source>
</evidence>
<protein>
    <submittedName>
        <fullName evidence="10">1,4-alpha-glucan branching enzyme</fullName>
    </submittedName>
</protein>
<dbReference type="InterPro" id="IPR004300">
    <property type="entry name" value="Glyco_hydro_57_N"/>
</dbReference>
<dbReference type="SUPFAM" id="SSF88713">
    <property type="entry name" value="Glycoside hydrolase/deacetylase"/>
    <property type="match status" value="1"/>
</dbReference>
<dbReference type="InterPro" id="IPR028098">
    <property type="entry name" value="Glyco_trans_4-like_N"/>
</dbReference>
<dbReference type="Pfam" id="PF09210">
    <property type="entry name" value="BE_C"/>
    <property type="match status" value="1"/>
</dbReference>
<evidence type="ECO:0000313" key="10">
    <source>
        <dbReference type="EMBL" id="SHF25083.1"/>
    </source>
</evidence>
<organism evidence="10 11">
    <name type="scientific">Desulfofundulus australicus DSM 11792</name>
    <dbReference type="NCBI Taxonomy" id="1121425"/>
    <lineage>
        <taxon>Bacteria</taxon>
        <taxon>Bacillati</taxon>
        <taxon>Bacillota</taxon>
        <taxon>Clostridia</taxon>
        <taxon>Eubacteriales</taxon>
        <taxon>Peptococcaceae</taxon>
        <taxon>Desulfofundulus</taxon>
    </lineage>
</organism>
<keyword evidence="11" id="KW-1185">Reference proteome</keyword>
<dbReference type="InterPro" id="IPR015293">
    <property type="entry name" value="BE_C"/>
</dbReference>
<dbReference type="GO" id="GO:0030979">
    <property type="term" value="P:alpha-glucan biosynthetic process"/>
    <property type="evidence" value="ECO:0007669"/>
    <property type="project" value="InterPro"/>
</dbReference>
<dbReference type="Gene3D" id="1.20.1430.10">
    <property type="entry name" value="Families 57/38 glycoside transferase, middle domain"/>
    <property type="match status" value="1"/>
</dbReference>